<dbReference type="SUPFAM" id="SSF57959">
    <property type="entry name" value="Leucine zipper domain"/>
    <property type="match status" value="1"/>
</dbReference>
<evidence type="ECO:0000256" key="6">
    <source>
        <dbReference type="SAM" id="MobiDB-lite"/>
    </source>
</evidence>
<evidence type="ECO:0000256" key="1">
    <source>
        <dbReference type="ARBA" id="ARBA00004123"/>
    </source>
</evidence>
<name>A0AAN6DK83_9EURO</name>
<feature type="compositionally biased region" description="Low complexity" evidence="6">
    <location>
        <begin position="25"/>
        <end position="34"/>
    </location>
</feature>
<reference evidence="8" key="1">
    <citation type="journal article" date="2022" name="bioRxiv">
        <title>Deciphering the potential niche of two novel black yeast fungi from a biological soil crust based on their genomes, phenotypes, and melanin regulation.</title>
        <authorList>
            <consortium name="DOE Joint Genome Institute"/>
            <person name="Carr E.C."/>
            <person name="Barton Q."/>
            <person name="Grambo S."/>
            <person name="Sullivan M."/>
            <person name="Renfro C.M."/>
            <person name="Kuo A."/>
            <person name="Pangilinan J."/>
            <person name="Lipzen A."/>
            <person name="Keymanesh K."/>
            <person name="Savage E."/>
            <person name="Barry K."/>
            <person name="Grigoriev I.V."/>
            <person name="Riekhof W.R."/>
            <person name="Harris S.S."/>
        </authorList>
    </citation>
    <scope>NUCLEOTIDE SEQUENCE</scope>
    <source>
        <strain evidence="8">JF 03-4F</strain>
    </source>
</reference>
<feature type="compositionally biased region" description="Basic residues" evidence="6">
    <location>
        <begin position="139"/>
        <end position="151"/>
    </location>
</feature>
<evidence type="ECO:0000313" key="9">
    <source>
        <dbReference type="Proteomes" id="UP001203852"/>
    </source>
</evidence>
<protein>
    <recommendedName>
        <fullName evidence="7">BZIP domain-containing protein</fullName>
    </recommendedName>
</protein>
<keyword evidence="2" id="KW-0805">Transcription regulation</keyword>
<feature type="coiled-coil region" evidence="5">
    <location>
        <begin position="198"/>
        <end position="232"/>
    </location>
</feature>
<dbReference type="InterPro" id="IPR051027">
    <property type="entry name" value="bZIP_transcription_factors"/>
</dbReference>
<dbReference type="GO" id="GO:0003700">
    <property type="term" value="F:DNA-binding transcription factor activity"/>
    <property type="evidence" value="ECO:0007669"/>
    <property type="project" value="InterPro"/>
</dbReference>
<keyword evidence="3" id="KW-0804">Transcription</keyword>
<dbReference type="PROSITE" id="PS50217">
    <property type="entry name" value="BZIP"/>
    <property type="match status" value="1"/>
</dbReference>
<dbReference type="AlphaFoldDB" id="A0AAN6DK83"/>
<comment type="caution">
    <text evidence="8">The sequence shown here is derived from an EMBL/GenBank/DDBJ whole genome shotgun (WGS) entry which is preliminary data.</text>
</comment>
<feature type="compositionally biased region" description="Polar residues" evidence="6">
    <location>
        <begin position="156"/>
        <end position="172"/>
    </location>
</feature>
<feature type="region of interest" description="Disordered" evidence="6">
    <location>
        <begin position="93"/>
        <end position="192"/>
    </location>
</feature>
<dbReference type="Proteomes" id="UP001203852">
    <property type="component" value="Unassembled WGS sequence"/>
</dbReference>
<evidence type="ECO:0000259" key="7">
    <source>
        <dbReference type="PROSITE" id="PS50217"/>
    </source>
</evidence>
<evidence type="ECO:0000256" key="4">
    <source>
        <dbReference type="ARBA" id="ARBA00023242"/>
    </source>
</evidence>
<dbReference type="SMART" id="SM00338">
    <property type="entry name" value="BRLZ"/>
    <property type="match status" value="1"/>
</dbReference>
<sequence length="250" mass="26386">MSSLIAADRAPSSLASWSMSSLPELQDGDALGLPLGDGGLESSPLTADDDDFEQKSPLSPVHPDLAAHSKAIAGENCADSNCGQISPVHQSSLAGSIASLDPPNPVEPGEIGRSPRGQDESGKATTESSLTASLTVSSPKRKRKPNPRKAKTTTPSRNSIAASDPDPTNSPADSARKQALERNQRAAARCRDKKRLHVGQLQEDVRVQKAEHAFLKEQIMSMEEQVQQLAALLVAHAGEDSCKSSLGEIQ</sequence>
<evidence type="ECO:0000313" key="8">
    <source>
        <dbReference type="EMBL" id="KAI1607826.1"/>
    </source>
</evidence>
<dbReference type="PANTHER" id="PTHR19304">
    <property type="entry name" value="CYCLIC-AMP RESPONSE ELEMENT BINDING PROTEIN"/>
    <property type="match status" value="1"/>
</dbReference>
<organism evidence="8 9">
    <name type="scientific">Exophiala viscosa</name>
    <dbReference type="NCBI Taxonomy" id="2486360"/>
    <lineage>
        <taxon>Eukaryota</taxon>
        <taxon>Fungi</taxon>
        <taxon>Dikarya</taxon>
        <taxon>Ascomycota</taxon>
        <taxon>Pezizomycotina</taxon>
        <taxon>Eurotiomycetes</taxon>
        <taxon>Chaetothyriomycetidae</taxon>
        <taxon>Chaetothyriales</taxon>
        <taxon>Herpotrichiellaceae</taxon>
        <taxon>Exophiala</taxon>
    </lineage>
</organism>
<evidence type="ECO:0000256" key="2">
    <source>
        <dbReference type="ARBA" id="ARBA00023015"/>
    </source>
</evidence>
<keyword evidence="9" id="KW-1185">Reference proteome</keyword>
<evidence type="ECO:0000256" key="5">
    <source>
        <dbReference type="SAM" id="Coils"/>
    </source>
</evidence>
<evidence type="ECO:0000256" key="3">
    <source>
        <dbReference type="ARBA" id="ARBA00023163"/>
    </source>
</evidence>
<proteinExistence type="predicted"/>
<keyword evidence="5" id="KW-0175">Coiled coil</keyword>
<dbReference type="InterPro" id="IPR004827">
    <property type="entry name" value="bZIP"/>
</dbReference>
<dbReference type="Gene3D" id="1.20.5.170">
    <property type="match status" value="1"/>
</dbReference>
<keyword evidence="4" id="KW-0539">Nucleus</keyword>
<gene>
    <name evidence="8" type="ORF">EDD36DRAFT_469936</name>
</gene>
<dbReference type="InterPro" id="IPR046347">
    <property type="entry name" value="bZIP_sf"/>
</dbReference>
<feature type="compositionally biased region" description="Low complexity" evidence="6">
    <location>
        <begin position="124"/>
        <end position="138"/>
    </location>
</feature>
<dbReference type="CDD" id="cd14687">
    <property type="entry name" value="bZIP_ATF2"/>
    <property type="match status" value="1"/>
</dbReference>
<feature type="domain" description="BZIP" evidence="7">
    <location>
        <begin position="173"/>
        <end position="236"/>
    </location>
</feature>
<accession>A0AAN6DK83</accession>
<comment type="subcellular location">
    <subcellularLocation>
        <location evidence="1">Nucleus</location>
    </subcellularLocation>
</comment>
<feature type="region of interest" description="Disordered" evidence="6">
    <location>
        <begin position="25"/>
        <end position="67"/>
    </location>
</feature>
<dbReference type="EMBL" id="MU404366">
    <property type="protein sequence ID" value="KAI1607826.1"/>
    <property type="molecule type" value="Genomic_DNA"/>
</dbReference>
<feature type="compositionally biased region" description="Basic and acidic residues" evidence="6">
    <location>
        <begin position="174"/>
        <end position="184"/>
    </location>
</feature>
<dbReference type="GO" id="GO:0005634">
    <property type="term" value="C:nucleus"/>
    <property type="evidence" value="ECO:0007669"/>
    <property type="project" value="UniProtKB-SubCell"/>
</dbReference>